<evidence type="ECO:0000259" key="2">
    <source>
        <dbReference type="PROSITE" id="PS50164"/>
    </source>
</evidence>
<comment type="similarity">
    <text evidence="1">Belongs to the UPF0213 family.</text>
</comment>
<dbReference type="Pfam" id="PF01541">
    <property type="entry name" value="GIY-YIG"/>
    <property type="match status" value="1"/>
</dbReference>
<comment type="caution">
    <text evidence="3">The sequence shown here is derived from an EMBL/GenBank/DDBJ whole genome shotgun (WGS) entry which is preliminary data.</text>
</comment>
<dbReference type="PROSITE" id="PS50164">
    <property type="entry name" value="GIY_YIG"/>
    <property type="match status" value="1"/>
</dbReference>
<evidence type="ECO:0000313" key="4">
    <source>
        <dbReference type="Proteomes" id="UP000231542"/>
    </source>
</evidence>
<accession>A0A2H0YXI0</accession>
<dbReference type="InterPro" id="IPR000305">
    <property type="entry name" value="GIY-YIG_endonuc"/>
</dbReference>
<dbReference type="AlphaFoldDB" id="A0A2H0YXI0"/>
<protein>
    <recommendedName>
        <fullName evidence="2">GIY-YIG domain-containing protein</fullName>
    </recommendedName>
</protein>
<dbReference type="InterPro" id="IPR050190">
    <property type="entry name" value="UPF0213_domain"/>
</dbReference>
<proteinExistence type="inferred from homology"/>
<organism evidence="3 4">
    <name type="scientific">Candidatus Kerfeldbacteria bacterium CG08_land_8_20_14_0_20_40_16</name>
    <dbReference type="NCBI Taxonomy" id="2014244"/>
    <lineage>
        <taxon>Bacteria</taxon>
        <taxon>Candidatus Kerfeldiibacteriota</taxon>
    </lineage>
</organism>
<dbReference type="EMBL" id="PEXU01000043">
    <property type="protein sequence ID" value="PIS42442.1"/>
    <property type="molecule type" value="Genomic_DNA"/>
</dbReference>
<sequence length="95" mass="11684">MRTYYVYIMTSKRNGTLYIGVTSDLIRRVYEHKNNLLEGFTKRYKVHMLAYYEETNDINAALNREKQLKNWKRKWKLELIEKFNPNWADLYDKLI</sequence>
<dbReference type="Gene3D" id="3.40.1440.10">
    <property type="entry name" value="GIY-YIG endonuclease"/>
    <property type="match status" value="1"/>
</dbReference>
<gene>
    <name evidence="3" type="ORF">COT24_03665</name>
</gene>
<dbReference type="SUPFAM" id="SSF82771">
    <property type="entry name" value="GIY-YIG endonuclease"/>
    <property type="match status" value="1"/>
</dbReference>
<dbReference type="Proteomes" id="UP000231542">
    <property type="component" value="Unassembled WGS sequence"/>
</dbReference>
<name>A0A2H0YXI0_9BACT</name>
<feature type="domain" description="GIY-YIG" evidence="2">
    <location>
        <begin position="2"/>
        <end position="79"/>
    </location>
</feature>
<dbReference type="PANTHER" id="PTHR34477:SF5">
    <property type="entry name" value="BSL5627 PROTEIN"/>
    <property type="match status" value="1"/>
</dbReference>
<reference evidence="3 4" key="1">
    <citation type="submission" date="2017-09" db="EMBL/GenBank/DDBJ databases">
        <title>Depth-based differentiation of microbial function through sediment-hosted aquifers and enrichment of novel symbionts in the deep terrestrial subsurface.</title>
        <authorList>
            <person name="Probst A.J."/>
            <person name="Ladd B."/>
            <person name="Jarett J.K."/>
            <person name="Geller-Mcgrath D.E."/>
            <person name="Sieber C.M."/>
            <person name="Emerson J.B."/>
            <person name="Anantharaman K."/>
            <person name="Thomas B.C."/>
            <person name="Malmstrom R."/>
            <person name="Stieglmeier M."/>
            <person name="Klingl A."/>
            <person name="Woyke T."/>
            <person name="Ryan C.M."/>
            <person name="Banfield J.F."/>
        </authorList>
    </citation>
    <scope>NUCLEOTIDE SEQUENCE [LARGE SCALE GENOMIC DNA]</scope>
    <source>
        <strain evidence="3">CG08_land_8_20_14_0_20_40_16</strain>
    </source>
</reference>
<dbReference type="SMART" id="SM00465">
    <property type="entry name" value="GIYc"/>
    <property type="match status" value="1"/>
</dbReference>
<evidence type="ECO:0000313" key="3">
    <source>
        <dbReference type="EMBL" id="PIS42442.1"/>
    </source>
</evidence>
<evidence type="ECO:0000256" key="1">
    <source>
        <dbReference type="ARBA" id="ARBA00007435"/>
    </source>
</evidence>
<dbReference type="InterPro" id="IPR035901">
    <property type="entry name" value="GIY-YIG_endonuc_sf"/>
</dbReference>
<dbReference type="PANTHER" id="PTHR34477">
    <property type="entry name" value="UPF0213 PROTEIN YHBQ"/>
    <property type="match status" value="1"/>
</dbReference>
<dbReference type="CDD" id="cd10448">
    <property type="entry name" value="GIY-YIG_unchar_3"/>
    <property type="match status" value="1"/>
</dbReference>